<protein>
    <submittedName>
        <fullName evidence="1">RNA polymerase sigma factor</fullName>
    </submittedName>
</protein>
<dbReference type="SUPFAM" id="SSF88659">
    <property type="entry name" value="Sigma3 and sigma4 domains of RNA polymerase sigma factors"/>
    <property type="match status" value="1"/>
</dbReference>
<dbReference type="SUPFAM" id="SSF88946">
    <property type="entry name" value="Sigma2 domain of RNA polymerase sigma factors"/>
    <property type="match status" value="1"/>
</dbReference>
<dbReference type="NCBIfam" id="TIGR02937">
    <property type="entry name" value="sigma70-ECF"/>
    <property type="match status" value="1"/>
</dbReference>
<dbReference type="InterPro" id="IPR014284">
    <property type="entry name" value="RNA_pol_sigma-70_dom"/>
</dbReference>
<reference evidence="2" key="1">
    <citation type="journal article" date="2019" name="Int. J. Syst. Evol. Microbiol.">
        <title>The Global Catalogue of Microorganisms (GCM) 10K type strain sequencing project: providing services to taxonomists for standard genome sequencing and annotation.</title>
        <authorList>
            <consortium name="The Broad Institute Genomics Platform"/>
            <consortium name="The Broad Institute Genome Sequencing Center for Infectious Disease"/>
            <person name="Wu L."/>
            <person name="Ma J."/>
        </authorList>
    </citation>
    <scope>NUCLEOTIDE SEQUENCE [LARGE SCALE GENOMIC DNA]</scope>
    <source>
        <strain evidence="2">KCTC 32141</strain>
    </source>
</reference>
<dbReference type="RefSeq" id="WP_183488248.1">
    <property type="nucleotide sequence ID" value="NZ_JBHUOV010000002.1"/>
</dbReference>
<evidence type="ECO:0000313" key="2">
    <source>
        <dbReference type="Proteomes" id="UP001597533"/>
    </source>
</evidence>
<gene>
    <name evidence="1" type="ORF">ACFS5M_09640</name>
</gene>
<dbReference type="EMBL" id="JBHUOV010000002">
    <property type="protein sequence ID" value="MFD2823932.1"/>
    <property type="molecule type" value="Genomic_DNA"/>
</dbReference>
<dbReference type="Gene3D" id="1.10.1740.10">
    <property type="match status" value="1"/>
</dbReference>
<sequence>MIEPSFEHLKSALKKGDMQLLDAIYRNYKLPFVKFSNQFGLDEDDITDIYQDSIIALRDNVVNGTVKSLNSSIKTYLFSIGKFMIYKRFNTISKTKNFEQEYVFEDDFYSPFDYNDNIDELQKKVNDGFDGLGEKCRELLKLFYYDGLTLKEIQAYFKYDNYNVVKSQKSRCLKTLKDLIYKQEQNG</sequence>
<proteinExistence type="predicted"/>
<organism evidence="1 2">
    <name type="scientific">Lacinutrix iliipiscaria</name>
    <dbReference type="NCBI Taxonomy" id="1230532"/>
    <lineage>
        <taxon>Bacteria</taxon>
        <taxon>Pseudomonadati</taxon>
        <taxon>Bacteroidota</taxon>
        <taxon>Flavobacteriia</taxon>
        <taxon>Flavobacteriales</taxon>
        <taxon>Flavobacteriaceae</taxon>
        <taxon>Lacinutrix</taxon>
    </lineage>
</organism>
<accession>A0ABW5WMN0</accession>
<keyword evidence="2" id="KW-1185">Reference proteome</keyword>
<name>A0ABW5WMN0_9FLAO</name>
<dbReference type="InterPro" id="IPR036388">
    <property type="entry name" value="WH-like_DNA-bd_sf"/>
</dbReference>
<comment type="caution">
    <text evidence="1">The sequence shown here is derived from an EMBL/GenBank/DDBJ whole genome shotgun (WGS) entry which is preliminary data.</text>
</comment>
<dbReference type="InterPro" id="IPR013324">
    <property type="entry name" value="RNA_pol_sigma_r3/r4-like"/>
</dbReference>
<dbReference type="InterPro" id="IPR013325">
    <property type="entry name" value="RNA_pol_sigma_r2"/>
</dbReference>
<dbReference type="Proteomes" id="UP001597533">
    <property type="component" value="Unassembled WGS sequence"/>
</dbReference>
<evidence type="ECO:0000313" key="1">
    <source>
        <dbReference type="EMBL" id="MFD2823932.1"/>
    </source>
</evidence>
<dbReference type="Gene3D" id="1.10.10.10">
    <property type="entry name" value="Winged helix-like DNA-binding domain superfamily/Winged helix DNA-binding domain"/>
    <property type="match status" value="1"/>
</dbReference>